<accession>A0A6J5PRJ0</accession>
<evidence type="ECO:0000313" key="1">
    <source>
        <dbReference type="EMBL" id="CAB4171658.1"/>
    </source>
</evidence>
<proteinExistence type="predicted"/>
<sequence length="117" mass="13733">MTRHSDVRAMVEEALALAKSHIQLETAAVLLRENINSELMQRYDTGSEEHDHEWLNWGEDLFIKNYREEVYDMLLYTAMNIVRREMARRYGGNATTSYNRAKLLSCEERETETGESE</sequence>
<gene>
    <name evidence="1" type="ORF">UFOVP929_11</name>
</gene>
<organism evidence="1">
    <name type="scientific">uncultured Caudovirales phage</name>
    <dbReference type="NCBI Taxonomy" id="2100421"/>
    <lineage>
        <taxon>Viruses</taxon>
        <taxon>Duplodnaviria</taxon>
        <taxon>Heunggongvirae</taxon>
        <taxon>Uroviricota</taxon>
        <taxon>Caudoviricetes</taxon>
        <taxon>Peduoviridae</taxon>
        <taxon>Maltschvirus</taxon>
        <taxon>Maltschvirus maltsch</taxon>
    </lineage>
</organism>
<name>A0A6J5PRJ0_9CAUD</name>
<reference evidence="1" key="1">
    <citation type="submission" date="2020-05" db="EMBL/GenBank/DDBJ databases">
        <authorList>
            <person name="Chiriac C."/>
            <person name="Salcher M."/>
            <person name="Ghai R."/>
            <person name="Kavagutti S V."/>
        </authorList>
    </citation>
    <scope>NUCLEOTIDE SEQUENCE</scope>
</reference>
<protein>
    <submittedName>
        <fullName evidence="1">Uncharacterized protein</fullName>
    </submittedName>
</protein>
<dbReference type="EMBL" id="LR796871">
    <property type="protein sequence ID" value="CAB4171658.1"/>
    <property type="molecule type" value="Genomic_DNA"/>
</dbReference>